<gene>
    <name evidence="1" type="ORF">C7B43_21135</name>
</gene>
<dbReference type="AlphaFoldDB" id="A0A2T2WHE7"/>
<dbReference type="Proteomes" id="UP000242699">
    <property type="component" value="Unassembled WGS sequence"/>
</dbReference>
<comment type="caution">
    <text evidence="1">The sequence shown here is derived from an EMBL/GenBank/DDBJ whole genome shotgun (WGS) entry which is preliminary data.</text>
</comment>
<evidence type="ECO:0000313" key="1">
    <source>
        <dbReference type="EMBL" id="PSR21672.1"/>
    </source>
</evidence>
<dbReference type="EMBL" id="PXYT01000128">
    <property type="protein sequence ID" value="PSR21672.1"/>
    <property type="molecule type" value="Genomic_DNA"/>
</dbReference>
<proteinExistence type="predicted"/>
<reference evidence="1 2" key="1">
    <citation type="journal article" date="2014" name="BMC Genomics">
        <title>Comparison of environmental and isolate Sulfobacillus genomes reveals diverse carbon, sulfur, nitrogen, and hydrogen metabolisms.</title>
        <authorList>
            <person name="Justice N.B."/>
            <person name="Norman A."/>
            <person name="Brown C.T."/>
            <person name="Singh A."/>
            <person name="Thomas B.C."/>
            <person name="Banfield J.F."/>
        </authorList>
    </citation>
    <scope>NUCLEOTIDE SEQUENCE [LARGE SCALE GENOMIC DNA]</scope>
    <source>
        <strain evidence="1">AMDSBA1</strain>
    </source>
</reference>
<protein>
    <submittedName>
        <fullName evidence="1">Uncharacterized protein</fullName>
    </submittedName>
</protein>
<evidence type="ECO:0000313" key="2">
    <source>
        <dbReference type="Proteomes" id="UP000242699"/>
    </source>
</evidence>
<accession>A0A2T2WHE7</accession>
<organism evidence="1 2">
    <name type="scientific">Sulfobacillus benefaciens</name>
    <dbReference type="NCBI Taxonomy" id="453960"/>
    <lineage>
        <taxon>Bacteria</taxon>
        <taxon>Bacillati</taxon>
        <taxon>Bacillota</taxon>
        <taxon>Clostridia</taxon>
        <taxon>Eubacteriales</taxon>
        <taxon>Clostridiales Family XVII. Incertae Sedis</taxon>
        <taxon>Sulfobacillus</taxon>
    </lineage>
</organism>
<name>A0A2T2WHE7_9FIRM</name>
<sequence>MTPLEGDDTAVKTVIRRVHTPAVSRVGYRAILHARDDSSEPGMPCRAVLVSSYCLRDLAKVLGRSPNAA</sequence>